<dbReference type="PROSITE" id="PS51891">
    <property type="entry name" value="CENP_V_GFA"/>
    <property type="match status" value="1"/>
</dbReference>
<dbReference type="SUPFAM" id="SSF51316">
    <property type="entry name" value="Mss4-like"/>
    <property type="match status" value="1"/>
</dbReference>
<dbReference type="InterPro" id="IPR006913">
    <property type="entry name" value="CENP-V/GFA"/>
</dbReference>
<comment type="caution">
    <text evidence="6">The sequence shown here is derived from an EMBL/GenBank/DDBJ whole genome shotgun (WGS) entry which is preliminary data.</text>
</comment>
<evidence type="ECO:0000256" key="4">
    <source>
        <dbReference type="ARBA" id="ARBA00023239"/>
    </source>
</evidence>
<dbReference type="GO" id="GO:0016846">
    <property type="term" value="F:carbon-sulfur lyase activity"/>
    <property type="evidence" value="ECO:0007669"/>
    <property type="project" value="InterPro"/>
</dbReference>
<gene>
    <name evidence="6" type="ORF">HKB35_21065</name>
</gene>
<feature type="domain" description="CENP-V/GFA" evidence="5">
    <location>
        <begin position="5"/>
        <end position="131"/>
    </location>
</feature>
<keyword evidence="2" id="KW-0479">Metal-binding</keyword>
<proteinExistence type="inferred from homology"/>
<dbReference type="RefSeq" id="WP_169629051.1">
    <property type="nucleotide sequence ID" value="NZ_JABCMA010000035.1"/>
</dbReference>
<dbReference type="Gene3D" id="3.90.1590.10">
    <property type="entry name" value="glutathione-dependent formaldehyde- activating enzyme (gfa)"/>
    <property type="match status" value="1"/>
</dbReference>
<dbReference type="InterPro" id="IPR011057">
    <property type="entry name" value="Mss4-like_sf"/>
</dbReference>
<dbReference type="PANTHER" id="PTHR33337">
    <property type="entry name" value="GFA DOMAIN-CONTAINING PROTEIN"/>
    <property type="match status" value="1"/>
</dbReference>
<evidence type="ECO:0000256" key="1">
    <source>
        <dbReference type="ARBA" id="ARBA00005495"/>
    </source>
</evidence>
<dbReference type="PANTHER" id="PTHR33337:SF40">
    <property type="entry name" value="CENP-V_GFA DOMAIN-CONTAINING PROTEIN-RELATED"/>
    <property type="match status" value="1"/>
</dbReference>
<protein>
    <submittedName>
        <fullName evidence="6">GFA family protein</fullName>
    </submittedName>
</protein>
<dbReference type="AlphaFoldDB" id="A0A7Y0R0Z6"/>
<evidence type="ECO:0000313" key="6">
    <source>
        <dbReference type="EMBL" id="NMR76105.1"/>
    </source>
</evidence>
<accession>A0A7Y0R0Z6</accession>
<organism evidence="6 7">
    <name type="scientific">Vibrio alginolyticus</name>
    <dbReference type="NCBI Taxonomy" id="663"/>
    <lineage>
        <taxon>Bacteria</taxon>
        <taxon>Pseudomonadati</taxon>
        <taxon>Pseudomonadota</taxon>
        <taxon>Gammaproteobacteria</taxon>
        <taxon>Vibrionales</taxon>
        <taxon>Vibrionaceae</taxon>
        <taxon>Vibrio</taxon>
    </lineage>
</organism>
<name>A0A7Y0R0Z6_VIBAL</name>
<keyword evidence="3" id="KW-0862">Zinc</keyword>
<evidence type="ECO:0000313" key="7">
    <source>
        <dbReference type="Proteomes" id="UP000565155"/>
    </source>
</evidence>
<reference evidence="6 7" key="1">
    <citation type="submission" date="2020-04" db="EMBL/GenBank/DDBJ databases">
        <title>Whole-genome sequencing of Vibrio spp. from China reveals different genetic environments of blaCTX-M-14 among diverse lineages.</title>
        <authorList>
            <person name="Zheng Z."/>
            <person name="Ye L."/>
            <person name="Chen S."/>
        </authorList>
    </citation>
    <scope>NUCLEOTIDE SEQUENCE [LARGE SCALE GENOMIC DNA]</scope>
    <source>
        <strain evidence="6 7">Vb1636</strain>
    </source>
</reference>
<dbReference type="Proteomes" id="UP000565155">
    <property type="component" value="Unassembled WGS sequence"/>
</dbReference>
<dbReference type="Pfam" id="PF04828">
    <property type="entry name" value="GFA"/>
    <property type="match status" value="1"/>
</dbReference>
<keyword evidence="4" id="KW-0456">Lyase</keyword>
<dbReference type="EMBL" id="JABCMA010000035">
    <property type="protein sequence ID" value="NMR76105.1"/>
    <property type="molecule type" value="Genomic_DNA"/>
</dbReference>
<dbReference type="GO" id="GO:0046872">
    <property type="term" value="F:metal ion binding"/>
    <property type="evidence" value="ECO:0007669"/>
    <property type="project" value="UniProtKB-KW"/>
</dbReference>
<comment type="similarity">
    <text evidence="1">Belongs to the Gfa family.</text>
</comment>
<evidence type="ECO:0000256" key="3">
    <source>
        <dbReference type="ARBA" id="ARBA00022833"/>
    </source>
</evidence>
<evidence type="ECO:0000256" key="2">
    <source>
        <dbReference type="ARBA" id="ARBA00022723"/>
    </source>
</evidence>
<sequence length="139" mass="15134">MANKYRGSCLCGSVKYELLGEFQSFFLCHCTRCQKGTGSAHGANLFAKSGTLTWLYGENDVRTYRHPNSFHAKSFCSKCGSALPTFAESINSVVVPAGSLDSPVPIPPTAKIFVGRSAKWSMKLCDVPSYEKLPEQAKS</sequence>
<evidence type="ECO:0000259" key="5">
    <source>
        <dbReference type="PROSITE" id="PS51891"/>
    </source>
</evidence>